<dbReference type="SUPFAM" id="SSF81383">
    <property type="entry name" value="F-box domain"/>
    <property type="match status" value="1"/>
</dbReference>
<dbReference type="InterPro" id="IPR036047">
    <property type="entry name" value="F-box-like_dom_sf"/>
</dbReference>
<feature type="region of interest" description="Disordered" evidence="1">
    <location>
        <begin position="161"/>
        <end position="194"/>
    </location>
</feature>
<feature type="region of interest" description="Disordered" evidence="1">
    <location>
        <begin position="272"/>
        <end position="296"/>
    </location>
</feature>
<feature type="compositionally biased region" description="Polar residues" evidence="1">
    <location>
        <begin position="272"/>
        <end position="285"/>
    </location>
</feature>
<dbReference type="CDD" id="cd09917">
    <property type="entry name" value="F-box_SF"/>
    <property type="match status" value="1"/>
</dbReference>
<dbReference type="AlphaFoldDB" id="A0A6A6CNG8"/>
<sequence>MAHPHLGDDTAPTNTNKMPPPGPFFPHDPNPSNRTRCTKRPKSSFISRSERSKPHCSKLSNQARLGPSLPKRTEPGLLPLERTGFEAPQTDILRDSHPPSSNSTLQEMMESFESLSVKSSGKEKDVEVEKGKQKIGGTKGDGMATRGYAVGIMNLLKDMIKEEQGQPPRPRGRKREHDEMENPEGEEEELAPATERGFGTTEILEHILDFLSPGDLLLCLATCQTFKNCYDNSKKLKLKTCEEVEITMPGVIVYRAHSPAFAGNGNGANSTAIPPANGNLTGPSHNTTAAPSANSAVPPAPRKPPLIFNINPLLFGPVVRARNDQWHLTYTFKGARGVQLARVICEPGKELAFEVTFNNPRFNPGWAAAPTGSWTRLYPIDAGMQVQLKVIYWDERSYETPRGEITVNKTAKATLSCSAAKVGQILARARQVNTVLQGYLFELPPRTNDLMKEIGGQGLSLWATDKLDKRIACTVETVTMTKTLC</sequence>
<gene>
    <name evidence="2" type="ORF">M409DRAFT_54060</name>
</gene>
<feature type="region of interest" description="Disordered" evidence="1">
    <location>
        <begin position="1"/>
        <end position="104"/>
    </location>
</feature>
<feature type="region of interest" description="Disordered" evidence="1">
    <location>
        <begin position="117"/>
        <end position="140"/>
    </location>
</feature>
<dbReference type="RefSeq" id="XP_033668351.1">
    <property type="nucleotide sequence ID" value="XM_033812574.1"/>
</dbReference>
<dbReference type="EMBL" id="ML993593">
    <property type="protein sequence ID" value="KAF2167462.1"/>
    <property type="molecule type" value="Genomic_DNA"/>
</dbReference>
<feature type="compositionally biased region" description="Acidic residues" evidence="1">
    <location>
        <begin position="181"/>
        <end position="190"/>
    </location>
</feature>
<feature type="compositionally biased region" description="Low complexity" evidence="1">
    <location>
        <begin position="286"/>
        <end position="296"/>
    </location>
</feature>
<evidence type="ECO:0000313" key="2">
    <source>
        <dbReference type="EMBL" id="KAF2167462.1"/>
    </source>
</evidence>
<dbReference type="Proteomes" id="UP000799537">
    <property type="component" value="Unassembled WGS sequence"/>
</dbReference>
<evidence type="ECO:0008006" key="4">
    <source>
        <dbReference type="Google" id="ProtNLM"/>
    </source>
</evidence>
<feature type="compositionally biased region" description="Pro residues" evidence="1">
    <location>
        <begin position="18"/>
        <end position="29"/>
    </location>
</feature>
<name>A0A6A6CNG8_ZASCE</name>
<keyword evidence="3" id="KW-1185">Reference proteome</keyword>
<protein>
    <recommendedName>
        <fullName evidence="4">F-box domain-containing protein</fullName>
    </recommendedName>
</protein>
<dbReference type="OrthoDB" id="3800738at2759"/>
<reference evidence="2" key="1">
    <citation type="journal article" date="2020" name="Stud. Mycol.">
        <title>101 Dothideomycetes genomes: a test case for predicting lifestyles and emergence of pathogens.</title>
        <authorList>
            <person name="Haridas S."/>
            <person name="Albert R."/>
            <person name="Binder M."/>
            <person name="Bloem J."/>
            <person name="Labutti K."/>
            <person name="Salamov A."/>
            <person name="Andreopoulos B."/>
            <person name="Baker S."/>
            <person name="Barry K."/>
            <person name="Bills G."/>
            <person name="Bluhm B."/>
            <person name="Cannon C."/>
            <person name="Castanera R."/>
            <person name="Culley D."/>
            <person name="Daum C."/>
            <person name="Ezra D."/>
            <person name="Gonzalez J."/>
            <person name="Henrissat B."/>
            <person name="Kuo A."/>
            <person name="Liang C."/>
            <person name="Lipzen A."/>
            <person name="Lutzoni F."/>
            <person name="Magnuson J."/>
            <person name="Mondo S."/>
            <person name="Nolan M."/>
            <person name="Ohm R."/>
            <person name="Pangilinan J."/>
            <person name="Park H.-J."/>
            <person name="Ramirez L."/>
            <person name="Alfaro M."/>
            <person name="Sun H."/>
            <person name="Tritt A."/>
            <person name="Yoshinaga Y."/>
            <person name="Zwiers L.-H."/>
            <person name="Turgeon B."/>
            <person name="Goodwin S."/>
            <person name="Spatafora J."/>
            <person name="Crous P."/>
            <person name="Grigoriev I."/>
        </authorList>
    </citation>
    <scope>NUCLEOTIDE SEQUENCE</scope>
    <source>
        <strain evidence="2">ATCC 36951</strain>
    </source>
</reference>
<feature type="compositionally biased region" description="Basic and acidic residues" evidence="1">
    <location>
        <begin position="120"/>
        <end position="132"/>
    </location>
</feature>
<organism evidence="2 3">
    <name type="scientific">Zasmidium cellare ATCC 36951</name>
    <dbReference type="NCBI Taxonomy" id="1080233"/>
    <lineage>
        <taxon>Eukaryota</taxon>
        <taxon>Fungi</taxon>
        <taxon>Dikarya</taxon>
        <taxon>Ascomycota</taxon>
        <taxon>Pezizomycotina</taxon>
        <taxon>Dothideomycetes</taxon>
        <taxon>Dothideomycetidae</taxon>
        <taxon>Mycosphaerellales</taxon>
        <taxon>Mycosphaerellaceae</taxon>
        <taxon>Zasmidium</taxon>
    </lineage>
</organism>
<dbReference type="GeneID" id="54565846"/>
<evidence type="ECO:0000256" key="1">
    <source>
        <dbReference type="SAM" id="MobiDB-lite"/>
    </source>
</evidence>
<accession>A0A6A6CNG8</accession>
<evidence type="ECO:0000313" key="3">
    <source>
        <dbReference type="Proteomes" id="UP000799537"/>
    </source>
</evidence>
<proteinExistence type="predicted"/>